<accession>A0A7T5JND1</accession>
<keyword evidence="2" id="KW-0808">Transferase</keyword>
<organism evidence="2 4">
    <name type="scientific">Brevibacillus composti</name>
    <dbReference type="NCBI Taxonomy" id="2796470"/>
    <lineage>
        <taxon>Bacteria</taxon>
        <taxon>Bacillati</taxon>
        <taxon>Bacillota</taxon>
        <taxon>Bacilli</taxon>
        <taxon>Bacillales</taxon>
        <taxon>Paenibacillaceae</taxon>
        <taxon>Brevibacillus</taxon>
    </lineage>
</organism>
<dbReference type="SUPFAM" id="SSF55729">
    <property type="entry name" value="Acyl-CoA N-acyltransferases (Nat)"/>
    <property type="match status" value="1"/>
</dbReference>
<dbReference type="RefSeq" id="WP_198827548.1">
    <property type="nucleotide sequence ID" value="NZ_CP066308.1"/>
</dbReference>
<dbReference type="PROSITE" id="PS51186">
    <property type="entry name" value="GNAT"/>
    <property type="match status" value="1"/>
</dbReference>
<protein>
    <submittedName>
        <fullName evidence="2">GNAT family N-acetyltransferase</fullName>
    </submittedName>
</protein>
<dbReference type="PANTHER" id="PTHR43415:SF3">
    <property type="entry name" value="GNAT-FAMILY ACETYLTRANSFERASE"/>
    <property type="match status" value="1"/>
</dbReference>
<dbReference type="Proteomes" id="UP000595847">
    <property type="component" value="Chromosome"/>
</dbReference>
<sequence length="193" mass="22268">MQTFENKPVRFLGGERVYLRPVELADTDLYFSMLFHPQARRLTGTQNSFTREQIHRYLDGKSKDSSSLLLLIALRDNDEVIGDIALQSIDQTNRNCNIRIAIPQPQHQSNGLGSEAMRLLLDYGFGILNLHRIELNVFSYNAQAIRAYEKVGFTQEGVQREALYYNHEYHDSILMSILAREYREKYGKPAPQA</sequence>
<evidence type="ECO:0000313" key="4">
    <source>
        <dbReference type="Proteomes" id="UP000595847"/>
    </source>
</evidence>
<dbReference type="AlphaFoldDB" id="A0A7T5JND1"/>
<proteinExistence type="predicted"/>
<dbReference type="InterPro" id="IPR016181">
    <property type="entry name" value="Acyl_CoA_acyltransferase"/>
</dbReference>
<dbReference type="EMBL" id="CP066308">
    <property type="protein sequence ID" value="QQE73952.1"/>
    <property type="molecule type" value="Genomic_DNA"/>
</dbReference>
<dbReference type="Gene3D" id="3.40.630.30">
    <property type="match status" value="1"/>
</dbReference>
<dbReference type="GO" id="GO:0016747">
    <property type="term" value="F:acyltransferase activity, transferring groups other than amino-acyl groups"/>
    <property type="evidence" value="ECO:0007669"/>
    <property type="project" value="InterPro"/>
</dbReference>
<evidence type="ECO:0000313" key="3">
    <source>
        <dbReference type="EMBL" id="QUO41036.1"/>
    </source>
</evidence>
<reference evidence="2 4" key="1">
    <citation type="submission" date="2020-12" db="EMBL/GenBank/DDBJ databases">
        <title>strain FJAT-54423T represents a novel species of the genus Brevibacillus.</title>
        <authorList>
            <person name="Tang R."/>
        </authorList>
    </citation>
    <scope>NUCLEOTIDE SEQUENCE [LARGE SCALE GENOMIC DNA]</scope>
    <source>
        <strain evidence="2 4">FJAT-54423</strain>
    </source>
</reference>
<gene>
    <name evidence="2" type="ORF">JD108_19150</name>
    <name evidence="3" type="ORF">KDJ56_19085</name>
</gene>
<dbReference type="InterPro" id="IPR000182">
    <property type="entry name" value="GNAT_dom"/>
</dbReference>
<reference evidence="3" key="2">
    <citation type="submission" date="2021-04" db="EMBL/GenBank/DDBJ databases">
        <title>Brevibacillus composti FJAT-54423, complete genome.</title>
        <authorList>
            <person name="Tang R."/>
        </authorList>
    </citation>
    <scope>NUCLEOTIDE SEQUENCE</scope>
    <source>
        <strain evidence="3">FJAT-54424</strain>
    </source>
</reference>
<evidence type="ECO:0000313" key="5">
    <source>
        <dbReference type="Proteomes" id="UP000677234"/>
    </source>
</evidence>
<name>A0A7T5JND1_9BACL</name>
<evidence type="ECO:0000259" key="1">
    <source>
        <dbReference type="PROSITE" id="PS51186"/>
    </source>
</evidence>
<dbReference type="Proteomes" id="UP000677234">
    <property type="component" value="Chromosome"/>
</dbReference>
<dbReference type="EMBL" id="CP073708">
    <property type="protein sequence ID" value="QUO41036.1"/>
    <property type="molecule type" value="Genomic_DNA"/>
</dbReference>
<feature type="domain" description="N-acetyltransferase" evidence="1">
    <location>
        <begin position="17"/>
        <end position="180"/>
    </location>
</feature>
<evidence type="ECO:0000313" key="2">
    <source>
        <dbReference type="EMBL" id="QQE73952.1"/>
    </source>
</evidence>
<keyword evidence="5" id="KW-1185">Reference proteome</keyword>
<dbReference type="KEGG" id="bcop:JD108_19150"/>
<dbReference type="Pfam" id="PF13302">
    <property type="entry name" value="Acetyltransf_3"/>
    <property type="match status" value="1"/>
</dbReference>
<dbReference type="PANTHER" id="PTHR43415">
    <property type="entry name" value="SPERMIDINE N(1)-ACETYLTRANSFERASE"/>
    <property type="match status" value="1"/>
</dbReference>